<evidence type="ECO:0000256" key="2">
    <source>
        <dbReference type="SAM" id="MobiDB-lite"/>
    </source>
</evidence>
<dbReference type="PROSITE" id="PS50994">
    <property type="entry name" value="INTEGRASE"/>
    <property type="match status" value="1"/>
</dbReference>
<evidence type="ECO:0000313" key="4">
    <source>
        <dbReference type="EMBL" id="KAF5324304.1"/>
    </source>
</evidence>
<dbReference type="Gene3D" id="3.30.420.10">
    <property type="entry name" value="Ribonuclease H-like superfamily/Ribonuclease H"/>
    <property type="match status" value="1"/>
</dbReference>
<feature type="compositionally biased region" description="Polar residues" evidence="2">
    <location>
        <begin position="608"/>
        <end position="618"/>
    </location>
</feature>
<feature type="compositionally biased region" description="Low complexity" evidence="2">
    <location>
        <begin position="628"/>
        <end position="638"/>
    </location>
</feature>
<proteinExistence type="predicted"/>
<evidence type="ECO:0000259" key="3">
    <source>
        <dbReference type="PROSITE" id="PS50994"/>
    </source>
</evidence>
<name>A0A8H5BJ01_9AGAR</name>
<dbReference type="AlphaFoldDB" id="A0A8H5BJ01"/>
<sequence length="985" mass="109702">MSYIDSDSLEAHRLQQYGMSIITDAYPLLVLMEESAEAESIPLIWIDSVSEQFSELLNLVDERWKTAHGEASSNVSVPHIISQQSTGLRGQPRKDIDEDVLQKAFQKGRKIPQTVLARILGISRKTLRARLTELDIDTGYDDISDGELDELVKQYRREHPTGGRGYLTGWLRSVHHLRIQRWRVISAMTRVDRLGQGMRQARGKKTPRRKYHVPRPNALWHIDGHHKLIHWGIVLHGVVDGYSRKVTGLRANTRNSAKTVLEMFIDAVSEHGVPSRVRGDRGGENRDVAILMILLRGMNRASFMWGASVFNTRIERMWVEIGERFVRAWRAFFTRLENQHLLQRKDKNHRWLLHYLFLDMINKDCNKFSLEWNAHPISSAGGHCPNDLALMGELQHGVYRDDFAGLPEAEVYMNYGFDMDNEDDVSSDSEEEDLDDLDSDPENADSGMSDESDDEEASFGFDPAMVIDSNIRHRPVSVPSGRCPLGDQAFLVFQRGIKLLIDSGDVPSGYGASAEELGDDGFDDHQQITVGILAQSYAIELPSSVWAPRMRLWAQGLYVLDTILSMTRTGYAPPPSASKHLYTLSAFSASAMGRGSSKRKTKSKALQEISSSDAPSSPEQRRPTKVARTSTSSLSRSVSRGGLRGFAELCNSSRLAFSGASEEATAGLTRGRSIGAAKKTKKGKQKVALVDDDDTPYLIATVIIPQNNLDIPTASVSASTLLPSTSSTDLPPAYRLCGEVNLRPSHIATMIDYGLAAMNKAGFVFRSSDDHQTVSTLLASLFPRLFEYLASITTPGSTLSPWVICMREPYSKNTLRVISSDSNLPNGSDIVNFTDFTSGRQKPGKRTLYLVTRQPVPLAQLLEWRPRPVSPIASSSKIIVKDTVTYESDDLDMDSDSTDEILMRTPHYNLRPRLEAARISEEVAEEDSDAERQAQSVIEVSSDDDTSTPVVTESRVPTPPFVAPLADRFKVSNSINYDSPENPWN</sequence>
<evidence type="ECO:0000313" key="5">
    <source>
        <dbReference type="Proteomes" id="UP000567179"/>
    </source>
</evidence>
<dbReference type="GO" id="GO:0003723">
    <property type="term" value="F:RNA binding"/>
    <property type="evidence" value="ECO:0007669"/>
    <property type="project" value="UniProtKB-KW"/>
</dbReference>
<feature type="region of interest" description="Disordered" evidence="2">
    <location>
        <begin position="422"/>
        <end position="457"/>
    </location>
</feature>
<feature type="domain" description="Integrase catalytic" evidence="3">
    <location>
        <begin position="212"/>
        <end position="393"/>
    </location>
</feature>
<comment type="caution">
    <text evidence="4">The sequence shown here is derived from an EMBL/GenBank/DDBJ whole genome shotgun (WGS) entry which is preliminary data.</text>
</comment>
<dbReference type="InterPro" id="IPR001584">
    <property type="entry name" value="Integrase_cat-core"/>
</dbReference>
<dbReference type="Pfam" id="PF24764">
    <property type="entry name" value="rva_4"/>
    <property type="match status" value="1"/>
</dbReference>
<protein>
    <recommendedName>
        <fullName evidence="3">Integrase catalytic domain-containing protein</fullName>
    </recommendedName>
</protein>
<gene>
    <name evidence="4" type="ORF">D9619_011090</name>
</gene>
<dbReference type="Proteomes" id="UP000567179">
    <property type="component" value="Unassembled WGS sequence"/>
</dbReference>
<keyword evidence="5" id="KW-1185">Reference proteome</keyword>
<keyword evidence="1" id="KW-0694">RNA-binding</keyword>
<reference evidence="4 5" key="1">
    <citation type="journal article" date="2020" name="ISME J.">
        <title>Uncovering the hidden diversity of litter-decomposition mechanisms in mushroom-forming fungi.</title>
        <authorList>
            <person name="Floudas D."/>
            <person name="Bentzer J."/>
            <person name="Ahren D."/>
            <person name="Johansson T."/>
            <person name="Persson P."/>
            <person name="Tunlid A."/>
        </authorList>
    </citation>
    <scope>NUCLEOTIDE SEQUENCE [LARGE SCALE GENOMIC DNA]</scope>
    <source>
        <strain evidence="4 5">CBS 101986</strain>
    </source>
</reference>
<dbReference type="EMBL" id="JAACJJ010000016">
    <property type="protein sequence ID" value="KAF5324304.1"/>
    <property type="molecule type" value="Genomic_DNA"/>
</dbReference>
<dbReference type="PANTHER" id="PTHR46791">
    <property type="entry name" value="EXPRESSED PROTEIN"/>
    <property type="match status" value="1"/>
</dbReference>
<feature type="region of interest" description="Disordered" evidence="2">
    <location>
        <begin position="593"/>
        <end position="638"/>
    </location>
</feature>
<dbReference type="PANTHER" id="PTHR46791:SF5">
    <property type="entry name" value="CLR5 DOMAIN-CONTAINING PROTEIN-RELATED"/>
    <property type="match status" value="1"/>
</dbReference>
<evidence type="ECO:0000256" key="1">
    <source>
        <dbReference type="ARBA" id="ARBA00022884"/>
    </source>
</evidence>
<feature type="region of interest" description="Disordered" evidence="2">
    <location>
        <begin position="921"/>
        <end position="959"/>
    </location>
</feature>
<dbReference type="InterPro" id="IPR036397">
    <property type="entry name" value="RNaseH_sf"/>
</dbReference>
<dbReference type="InterPro" id="IPR012337">
    <property type="entry name" value="RNaseH-like_sf"/>
</dbReference>
<organism evidence="4 5">
    <name type="scientific">Psilocybe cf. subviscida</name>
    <dbReference type="NCBI Taxonomy" id="2480587"/>
    <lineage>
        <taxon>Eukaryota</taxon>
        <taxon>Fungi</taxon>
        <taxon>Dikarya</taxon>
        <taxon>Basidiomycota</taxon>
        <taxon>Agaricomycotina</taxon>
        <taxon>Agaricomycetes</taxon>
        <taxon>Agaricomycetidae</taxon>
        <taxon>Agaricales</taxon>
        <taxon>Agaricineae</taxon>
        <taxon>Strophariaceae</taxon>
        <taxon>Psilocybe</taxon>
    </lineage>
</organism>
<dbReference type="SUPFAM" id="SSF53098">
    <property type="entry name" value="Ribonuclease H-like"/>
    <property type="match status" value="1"/>
</dbReference>
<dbReference type="OrthoDB" id="3353107at2759"/>
<dbReference type="GO" id="GO:0005634">
    <property type="term" value="C:nucleus"/>
    <property type="evidence" value="ECO:0007669"/>
    <property type="project" value="UniProtKB-ARBA"/>
</dbReference>
<accession>A0A8H5BJ01</accession>
<dbReference type="GO" id="GO:0015074">
    <property type="term" value="P:DNA integration"/>
    <property type="evidence" value="ECO:0007669"/>
    <property type="project" value="InterPro"/>
</dbReference>
<dbReference type="InterPro" id="IPR058913">
    <property type="entry name" value="Integrase_dom_put"/>
</dbReference>